<evidence type="ECO:0000313" key="2">
    <source>
        <dbReference type="Proteomes" id="UP000245699"/>
    </source>
</evidence>
<proteinExistence type="predicted"/>
<protein>
    <submittedName>
        <fullName evidence="1">Uncharacterized protein</fullName>
    </submittedName>
</protein>
<gene>
    <name evidence="1" type="ORF">BB559_003882</name>
</gene>
<feature type="non-terminal residue" evidence="1">
    <location>
        <position position="124"/>
    </location>
</feature>
<accession>A0A2T9YI87</accession>
<dbReference type="EMBL" id="MBFT01000387">
    <property type="protein sequence ID" value="PVU92040.1"/>
    <property type="molecule type" value="Genomic_DNA"/>
</dbReference>
<dbReference type="AlphaFoldDB" id="A0A2T9YI87"/>
<sequence length="124" mass="14123">MNHQKSPNKSENSVPSSNNVGAFYSIEDHSQFSTSYSLNQIKGSSHSRNISREHDIVLSQDDRTQYKIENEDIEFYAPEEKEKFRITCIPIITTLKKSTKDTLSSLDRQLIDLAKSTSSLNQPL</sequence>
<reference evidence="1 2" key="1">
    <citation type="journal article" date="2018" name="MBio">
        <title>Comparative Genomics Reveals the Core Gene Toolbox for the Fungus-Insect Symbiosis.</title>
        <authorList>
            <person name="Wang Y."/>
            <person name="Stata M."/>
            <person name="Wang W."/>
            <person name="Stajich J.E."/>
            <person name="White M.M."/>
            <person name="Moncalvo J.M."/>
        </authorList>
    </citation>
    <scope>NUCLEOTIDE SEQUENCE [LARGE SCALE GENOMIC DNA]</scope>
    <source>
        <strain evidence="1 2">AUS-77-4</strain>
    </source>
</reference>
<keyword evidence="2" id="KW-1185">Reference proteome</keyword>
<organism evidence="1 2">
    <name type="scientific">Furculomyces boomerangus</name>
    <dbReference type="NCBI Taxonomy" id="61424"/>
    <lineage>
        <taxon>Eukaryota</taxon>
        <taxon>Fungi</taxon>
        <taxon>Fungi incertae sedis</taxon>
        <taxon>Zoopagomycota</taxon>
        <taxon>Kickxellomycotina</taxon>
        <taxon>Harpellomycetes</taxon>
        <taxon>Harpellales</taxon>
        <taxon>Harpellaceae</taxon>
        <taxon>Furculomyces</taxon>
    </lineage>
</organism>
<name>A0A2T9YI87_9FUNG</name>
<evidence type="ECO:0000313" key="1">
    <source>
        <dbReference type="EMBL" id="PVU92040.1"/>
    </source>
</evidence>
<dbReference type="Proteomes" id="UP000245699">
    <property type="component" value="Unassembled WGS sequence"/>
</dbReference>
<comment type="caution">
    <text evidence="1">The sequence shown here is derived from an EMBL/GenBank/DDBJ whole genome shotgun (WGS) entry which is preliminary data.</text>
</comment>